<dbReference type="GeneID" id="93592215"/>
<gene>
    <name evidence="1" type="ORF">DFL_009904</name>
</gene>
<proteinExistence type="predicted"/>
<sequence>MRGTTTEYSKLVWSQSVKIGNGGVDINDAIGEYAEGTTDTEALELVDNKDVNDAIWMHIKIGHEHHREADEPQSSTWERVVLPKESTIKDWANAILEVTKLQLRRAGKASSRDFDIDFREAFIKTHPAEGRCVDIWIIVPEDIENRFAIIQNSLKDIQLKQSGS</sequence>
<accession>A0A436ZSZ5</accession>
<protein>
    <submittedName>
        <fullName evidence="1">Uncharacterized protein</fullName>
    </submittedName>
</protein>
<reference evidence="1 2" key="1">
    <citation type="submission" date="2019-01" db="EMBL/GenBank/DDBJ databases">
        <title>Intercellular communication is required for trap formation in the nematode-trapping fungus Duddingtonia flagrans.</title>
        <authorList>
            <person name="Youssar L."/>
            <person name="Wernet V."/>
            <person name="Hensel N."/>
            <person name="Hildebrandt H.-G."/>
            <person name="Fischer R."/>
        </authorList>
    </citation>
    <scope>NUCLEOTIDE SEQUENCE [LARGE SCALE GENOMIC DNA]</scope>
    <source>
        <strain evidence="1 2">CBS H-5679</strain>
    </source>
</reference>
<evidence type="ECO:0000313" key="2">
    <source>
        <dbReference type="Proteomes" id="UP000283090"/>
    </source>
</evidence>
<organism evidence="1 2">
    <name type="scientific">Arthrobotrys flagrans</name>
    <name type="common">Nematode-trapping fungus</name>
    <name type="synonym">Trichothecium flagrans</name>
    <dbReference type="NCBI Taxonomy" id="97331"/>
    <lineage>
        <taxon>Eukaryota</taxon>
        <taxon>Fungi</taxon>
        <taxon>Dikarya</taxon>
        <taxon>Ascomycota</taxon>
        <taxon>Pezizomycotina</taxon>
        <taxon>Orbiliomycetes</taxon>
        <taxon>Orbiliales</taxon>
        <taxon>Orbiliaceae</taxon>
        <taxon>Arthrobotrys</taxon>
    </lineage>
</organism>
<comment type="caution">
    <text evidence="1">The sequence shown here is derived from an EMBL/GenBank/DDBJ whole genome shotgun (WGS) entry which is preliminary data.</text>
</comment>
<dbReference type="VEuPathDB" id="FungiDB:DFL_009904"/>
<name>A0A436ZSZ5_ARTFL</name>
<keyword evidence="2" id="KW-1185">Reference proteome</keyword>
<dbReference type="Proteomes" id="UP000283090">
    <property type="component" value="Unassembled WGS sequence"/>
</dbReference>
<dbReference type="AlphaFoldDB" id="A0A436ZSZ5"/>
<evidence type="ECO:0000313" key="1">
    <source>
        <dbReference type="EMBL" id="RVD82061.1"/>
    </source>
</evidence>
<dbReference type="RefSeq" id="XP_067487605.1">
    <property type="nucleotide sequence ID" value="XM_067639859.1"/>
</dbReference>
<dbReference type="EMBL" id="SAEB01000012">
    <property type="protein sequence ID" value="RVD82061.1"/>
    <property type="molecule type" value="Genomic_DNA"/>
</dbReference>